<accession>A0AAV1B9U9</accession>
<name>A0AAV1B9U9_VICFA</name>
<proteinExistence type="predicted"/>
<keyword evidence="2" id="KW-1185">Reference proteome</keyword>
<protein>
    <submittedName>
        <fullName evidence="1">Uncharacterized protein</fullName>
    </submittedName>
</protein>
<gene>
    <name evidence="1" type="ORF">VFH_VI164320</name>
</gene>
<reference evidence="1 2" key="1">
    <citation type="submission" date="2023-01" db="EMBL/GenBank/DDBJ databases">
        <authorList>
            <person name="Kreplak J."/>
        </authorList>
    </citation>
    <scope>NUCLEOTIDE SEQUENCE [LARGE SCALE GENOMIC DNA]</scope>
</reference>
<evidence type="ECO:0000313" key="1">
    <source>
        <dbReference type="EMBL" id="CAI8619310.1"/>
    </source>
</evidence>
<dbReference type="Proteomes" id="UP001157006">
    <property type="component" value="Chromosome 6"/>
</dbReference>
<dbReference type="EMBL" id="OX451741">
    <property type="protein sequence ID" value="CAI8619310.1"/>
    <property type="molecule type" value="Genomic_DNA"/>
</dbReference>
<dbReference type="AlphaFoldDB" id="A0AAV1B9U9"/>
<sequence length="118" mass="13714">MVSKQFMFETKNKKFQRTFLLIIRVFSKESVRGLGSSPLNHFPKPNKGLIYLCQSVFYHWPKNVFIANHKTYFDSQRKQNTIKNRKPACIIVKKTNAKGQVLSKQTAAHDSLKKLLQS</sequence>
<organism evidence="1 2">
    <name type="scientific">Vicia faba</name>
    <name type="common">Broad bean</name>
    <name type="synonym">Faba vulgaris</name>
    <dbReference type="NCBI Taxonomy" id="3906"/>
    <lineage>
        <taxon>Eukaryota</taxon>
        <taxon>Viridiplantae</taxon>
        <taxon>Streptophyta</taxon>
        <taxon>Embryophyta</taxon>
        <taxon>Tracheophyta</taxon>
        <taxon>Spermatophyta</taxon>
        <taxon>Magnoliopsida</taxon>
        <taxon>eudicotyledons</taxon>
        <taxon>Gunneridae</taxon>
        <taxon>Pentapetalae</taxon>
        <taxon>rosids</taxon>
        <taxon>fabids</taxon>
        <taxon>Fabales</taxon>
        <taxon>Fabaceae</taxon>
        <taxon>Papilionoideae</taxon>
        <taxon>50 kb inversion clade</taxon>
        <taxon>NPAAA clade</taxon>
        <taxon>Hologalegina</taxon>
        <taxon>IRL clade</taxon>
        <taxon>Fabeae</taxon>
        <taxon>Vicia</taxon>
    </lineage>
</organism>
<evidence type="ECO:0000313" key="2">
    <source>
        <dbReference type="Proteomes" id="UP001157006"/>
    </source>
</evidence>